<dbReference type="EMBL" id="BLLK01000069">
    <property type="protein sequence ID" value="GFH60276.1"/>
    <property type="molecule type" value="Genomic_DNA"/>
</dbReference>
<gene>
    <name evidence="2" type="ORF">CTEN210_16752</name>
</gene>
<organism evidence="2 3">
    <name type="scientific">Chaetoceros tenuissimus</name>
    <dbReference type="NCBI Taxonomy" id="426638"/>
    <lineage>
        <taxon>Eukaryota</taxon>
        <taxon>Sar</taxon>
        <taxon>Stramenopiles</taxon>
        <taxon>Ochrophyta</taxon>
        <taxon>Bacillariophyta</taxon>
        <taxon>Coscinodiscophyceae</taxon>
        <taxon>Chaetocerotophycidae</taxon>
        <taxon>Chaetocerotales</taxon>
        <taxon>Chaetocerotaceae</taxon>
        <taxon>Chaetoceros</taxon>
    </lineage>
</organism>
<comment type="caution">
    <text evidence="2">The sequence shown here is derived from an EMBL/GenBank/DDBJ whole genome shotgun (WGS) entry which is preliminary data.</text>
</comment>
<proteinExistence type="predicted"/>
<evidence type="ECO:0000313" key="3">
    <source>
        <dbReference type="Proteomes" id="UP001054902"/>
    </source>
</evidence>
<protein>
    <submittedName>
        <fullName evidence="2">Uncharacterized protein</fullName>
    </submittedName>
</protein>
<keyword evidence="3" id="KW-1185">Reference proteome</keyword>
<name>A0AAD3DBK5_9STRA</name>
<feature type="region of interest" description="Disordered" evidence="1">
    <location>
        <begin position="586"/>
        <end position="612"/>
    </location>
</feature>
<feature type="region of interest" description="Disordered" evidence="1">
    <location>
        <begin position="273"/>
        <end position="324"/>
    </location>
</feature>
<feature type="compositionally biased region" description="Basic and acidic residues" evidence="1">
    <location>
        <begin position="293"/>
        <end position="306"/>
    </location>
</feature>
<accession>A0AAD3DBK5</accession>
<evidence type="ECO:0000313" key="2">
    <source>
        <dbReference type="EMBL" id="GFH60276.1"/>
    </source>
</evidence>
<feature type="compositionally biased region" description="Low complexity" evidence="1">
    <location>
        <begin position="586"/>
        <end position="596"/>
    </location>
</feature>
<feature type="region of interest" description="Disordered" evidence="1">
    <location>
        <begin position="93"/>
        <end position="114"/>
    </location>
</feature>
<reference evidence="2 3" key="1">
    <citation type="journal article" date="2021" name="Sci. Rep.">
        <title>The genome of the diatom Chaetoceros tenuissimus carries an ancient integrated fragment of an extant virus.</title>
        <authorList>
            <person name="Hongo Y."/>
            <person name="Kimura K."/>
            <person name="Takaki Y."/>
            <person name="Yoshida Y."/>
            <person name="Baba S."/>
            <person name="Kobayashi G."/>
            <person name="Nagasaki K."/>
            <person name="Hano T."/>
            <person name="Tomaru Y."/>
        </authorList>
    </citation>
    <scope>NUCLEOTIDE SEQUENCE [LARGE SCALE GENOMIC DNA]</scope>
    <source>
        <strain evidence="2 3">NIES-3715</strain>
    </source>
</reference>
<dbReference type="Proteomes" id="UP001054902">
    <property type="component" value="Unassembled WGS sequence"/>
</dbReference>
<sequence>MSQLKLLRNTSIQAAAALSATTTSAYLFQSSLTTKLDSAPLENPKSKSHVGLIETDLTDKIASKTYLNYHNPQSSVNSTKRIWGKIARDDRNANVSSDDWTEDGPSTKRPIERPKGVPRRIRILAIDVPEFREVFDGECRVNLSRVYPDDIAPPKYIPRKQKDKIATDDHRHVKQNKEKKENEEKIEIIQKSLARSLVRCRNKHSKRIGVELLEASVYDLNPNNMRRTYQFGNFKYDPGKYSVDENSPDMIQRRMSVAQHLGTRFKVRKRKVVVTKDNDSSSAQNSNGEEDEKGFADVEESVKDGDVQDEDEESESGPKVSEITVLAEEEDEVDAPWNQYAWIEEMQMRINGEVSFGANVERASWLTRTLFGNSYRHTVKKSRGFLQWFIPSFLSGEKVGGEDGIDGDYGKDKRTINRASSKPHAVIADGSAMQRVPGSLRFLTKCCKESDVPLFIINDPRIWGGNTNKDLECAARDIRKTIKSRMVSNALTIKEGSMFERGRMIGKMETEARWQLKDAGRRTREAVKDAAARLRKEREEDWSKLSNKELVERLVEKKVISISGSGIIDNTTTEAFGELCRRFLDQNSQDSSSSDDQSNDTKQAGDVDTSKS</sequence>
<evidence type="ECO:0000256" key="1">
    <source>
        <dbReference type="SAM" id="MobiDB-lite"/>
    </source>
</evidence>
<feature type="compositionally biased region" description="Basic and acidic residues" evidence="1">
    <location>
        <begin position="603"/>
        <end position="612"/>
    </location>
</feature>
<dbReference type="AlphaFoldDB" id="A0AAD3DBK5"/>
<feature type="compositionally biased region" description="Basic and acidic residues" evidence="1">
    <location>
        <begin position="105"/>
        <end position="114"/>
    </location>
</feature>